<evidence type="ECO:0000256" key="4">
    <source>
        <dbReference type="RuleBase" id="RU003615"/>
    </source>
</evidence>
<keyword evidence="2 5" id="KW-0378">Hydrolase</keyword>
<dbReference type="PANTHER" id="PTHR10357:SF179">
    <property type="entry name" value="NEUTRAL AND BASIC AMINO ACID TRANSPORT PROTEIN RBAT"/>
    <property type="match status" value="1"/>
</dbReference>
<dbReference type="InterPro" id="IPR013780">
    <property type="entry name" value="Glyco_hydro_b"/>
</dbReference>
<organism evidence="8 9">
    <name type="scientific">Dyella nitratireducens</name>
    <dbReference type="NCBI Taxonomy" id="1849580"/>
    <lineage>
        <taxon>Bacteria</taxon>
        <taxon>Pseudomonadati</taxon>
        <taxon>Pseudomonadota</taxon>
        <taxon>Gammaproteobacteria</taxon>
        <taxon>Lysobacterales</taxon>
        <taxon>Rhodanobacteraceae</taxon>
        <taxon>Dyella</taxon>
    </lineage>
</organism>
<proteinExistence type="inferred from homology"/>
<dbReference type="InterPro" id="IPR017853">
    <property type="entry name" value="GH"/>
</dbReference>
<dbReference type="CDD" id="cd11316">
    <property type="entry name" value="AmyAc_bac2_AmyA"/>
    <property type="match status" value="1"/>
</dbReference>
<evidence type="ECO:0000313" key="9">
    <source>
        <dbReference type="Proteomes" id="UP000620046"/>
    </source>
</evidence>
<dbReference type="SUPFAM" id="SSF51011">
    <property type="entry name" value="Glycosyl hydrolase domain"/>
    <property type="match status" value="1"/>
</dbReference>
<feature type="chain" id="PRO_5046536002" description="Alpha-amylase" evidence="6">
    <location>
        <begin position="27"/>
        <end position="521"/>
    </location>
</feature>
<keyword evidence="3 5" id="KW-0326">Glycosidase</keyword>
<keyword evidence="6" id="KW-0732">Signal</keyword>
<evidence type="ECO:0000256" key="6">
    <source>
        <dbReference type="SAM" id="SignalP"/>
    </source>
</evidence>
<gene>
    <name evidence="8" type="ORF">GCM10010981_41540</name>
</gene>
<dbReference type="RefSeq" id="WP_229721004.1">
    <property type="nucleotide sequence ID" value="NZ_BMJA01000005.1"/>
</dbReference>
<feature type="domain" description="Glycosyl hydrolase family 13 catalytic" evidence="7">
    <location>
        <begin position="45"/>
        <end position="439"/>
    </location>
</feature>
<keyword evidence="9" id="KW-1185">Reference proteome</keyword>
<comment type="caution">
    <text evidence="8">The sequence shown here is derived from an EMBL/GenBank/DDBJ whole genome shotgun (WGS) entry which is preliminary data.</text>
</comment>
<name>A0ABQ1GPQ6_9GAMM</name>
<dbReference type="SMART" id="SM00642">
    <property type="entry name" value="Aamy"/>
    <property type="match status" value="1"/>
</dbReference>
<dbReference type="PANTHER" id="PTHR10357">
    <property type="entry name" value="ALPHA-AMYLASE FAMILY MEMBER"/>
    <property type="match status" value="1"/>
</dbReference>
<accession>A0ABQ1GPQ6</accession>
<feature type="signal peptide" evidence="6">
    <location>
        <begin position="1"/>
        <end position="26"/>
    </location>
</feature>
<evidence type="ECO:0000256" key="2">
    <source>
        <dbReference type="ARBA" id="ARBA00022801"/>
    </source>
</evidence>
<dbReference type="Proteomes" id="UP000620046">
    <property type="component" value="Unassembled WGS sequence"/>
</dbReference>
<dbReference type="EMBL" id="BMJA01000005">
    <property type="protein sequence ID" value="GGA48042.1"/>
    <property type="molecule type" value="Genomic_DNA"/>
</dbReference>
<dbReference type="InterPro" id="IPR006046">
    <property type="entry name" value="Alpha_amylase"/>
</dbReference>
<dbReference type="SUPFAM" id="SSF51445">
    <property type="entry name" value="(Trans)glycosidases"/>
    <property type="match status" value="1"/>
</dbReference>
<dbReference type="InterPro" id="IPR056300">
    <property type="entry name" value="SusG-like_C"/>
</dbReference>
<dbReference type="InterPro" id="IPR006047">
    <property type="entry name" value="GH13_cat_dom"/>
</dbReference>
<sequence>MSKFRAVLRSFAMCAALALLSIPSFAQDNAAVTKPVAQASGVYYEIFVRAFDDTNGDGIGDLNGVTAKLDYIKSLGVSGIWLMPINPSPSYHGYDITDYEGINPQYGTLKDFKKLLDEAHKRGIKVVMDMVINHTSDQHPWFKAALNPKDPHHDWYLWAKPGTDLTAISAVGGPAWHRASNGAYYEGTFTGAMPDLNYDNLAVRKEMVDVGRFWLRLGVDGFRLDAAQHIYDDLRTDMSDPIALQKNVRWWAEYRHALEKTNPRVWLVGEVARQNPDDLTPYMGPLNTVFNFPLATQLIESVEQERNLGIGRGLAFTYAAYRQHANGEFDDAPFLSNHDQERVMSQLDDNLAHMRLAAALLLTLPGHPFIYYGEELGMQGTKPDEDIREPMRWYRNGKGPGTASWKDWSTTDDASISVEAQDSDPASLLNLYRRLIGWRQQVSALRDGVLQNVPVVDPHMLAYTLQDTQSRVLVVHNLSRKARVFELAGDAHASSVLLQTGGAVLANGKLTLPAFATVVLL</sequence>
<dbReference type="Gene3D" id="2.60.40.1180">
    <property type="entry name" value="Golgi alpha-mannosidase II"/>
    <property type="match status" value="1"/>
</dbReference>
<dbReference type="Gene3D" id="3.20.20.80">
    <property type="entry name" value="Glycosidases"/>
    <property type="match status" value="1"/>
</dbReference>
<comment type="similarity">
    <text evidence="1 4">Belongs to the glycosyl hydrolase 13 family.</text>
</comment>
<dbReference type="EC" id="3.2.1.1" evidence="5"/>
<dbReference type="Pfam" id="PF23915">
    <property type="entry name" value="SusG_C"/>
    <property type="match status" value="1"/>
</dbReference>
<evidence type="ECO:0000256" key="5">
    <source>
        <dbReference type="RuleBase" id="RU361134"/>
    </source>
</evidence>
<dbReference type="Pfam" id="PF00128">
    <property type="entry name" value="Alpha-amylase"/>
    <property type="match status" value="1"/>
</dbReference>
<dbReference type="InterPro" id="IPR045857">
    <property type="entry name" value="O16G_dom_2"/>
</dbReference>
<dbReference type="Gene3D" id="3.90.400.10">
    <property type="entry name" value="Oligo-1,6-glucosidase, Domain 2"/>
    <property type="match status" value="1"/>
</dbReference>
<protein>
    <recommendedName>
        <fullName evidence="5">Alpha-amylase</fullName>
        <ecNumber evidence="5">3.2.1.1</ecNumber>
    </recommendedName>
</protein>
<evidence type="ECO:0000259" key="7">
    <source>
        <dbReference type="SMART" id="SM00642"/>
    </source>
</evidence>
<evidence type="ECO:0000256" key="3">
    <source>
        <dbReference type="ARBA" id="ARBA00023295"/>
    </source>
</evidence>
<reference evidence="9" key="1">
    <citation type="journal article" date="2019" name="Int. J. Syst. Evol. Microbiol.">
        <title>The Global Catalogue of Microorganisms (GCM) 10K type strain sequencing project: providing services to taxonomists for standard genome sequencing and annotation.</title>
        <authorList>
            <consortium name="The Broad Institute Genomics Platform"/>
            <consortium name="The Broad Institute Genome Sequencing Center for Infectious Disease"/>
            <person name="Wu L."/>
            <person name="Ma J."/>
        </authorList>
    </citation>
    <scope>NUCLEOTIDE SEQUENCE [LARGE SCALE GENOMIC DNA]</scope>
    <source>
        <strain evidence="9">CGMCC 1.15439</strain>
    </source>
</reference>
<evidence type="ECO:0000256" key="1">
    <source>
        <dbReference type="ARBA" id="ARBA00008061"/>
    </source>
</evidence>
<keyword evidence="5" id="KW-0119">Carbohydrate metabolism</keyword>
<evidence type="ECO:0000313" key="8">
    <source>
        <dbReference type="EMBL" id="GGA48042.1"/>
    </source>
</evidence>
<comment type="catalytic activity">
    <reaction evidence="5">
        <text>Endohydrolysis of (1-&gt;4)-alpha-D-glucosidic linkages in polysaccharides containing three or more (1-&gt;4)-alpha-linked D-glucose units.</text>
        <dbReference type="EC" id="3.2.1.1"/>
    </reaction>
</comment>
<dbReference type="PRINTS" id="PR00110">
    <property type="entry name" value="ALPHAAMYLASE"/>
</dbReference>